<organism evidence="1 2">
    <name type="scientific">Linderina macrospora</name>
    <dbReference type="NCBI Taxonomy" id="4868"/>
    <lineage>
        <taxon>Eukaryota</taxon>
        <taxon>Fungi</taxon>
        <taxon>Fungi incertae sedis</taxon>
        <taxon>Zoopagomycota</taxon>
        <taxon>Kickxellomycotina</taxon>
        <taxon>Kickxellomycetes</taxon>
        <taxon>Kickxellales</taxon>
        <taxon>Kickxellaceae</taxon>
        <taxon>Linderina</taxon>
    </lineage>
</organism>
<evidence type="ECO:0000313" key="2">
    <source>
        <dbReference type="Proteomes" id="UP001150603"/>
    </source>
</evidence>
<keyword evidence="2" id="KW-1185">Reference proteome</keyword>
<accession>A0ACC1J5H6</accession>
<feature type="non-terminal residue" evidence="1">
    <location>
        <position position="588"/>
    </location>
</feature>
<name>A0ACC1J5H6_9FUNG</name>
<evidence type="ECO:0000313" key="1">
    <source>
        <dbReference type="EMBL" id="KAJ1938379.1"/>
    </source>
</evidence>
<gene>
    <name evidence="1" type="primary">YMR1</name>
    <name evidence="1" type="ORF">FBU59_004458</name>
</gene>
<sequence length="588" mass="65354">MGVGKEETGKHWRFTNVNMGYQLCSTYPPVLVVPARISDTTLTYAARYRSKGRLPVLCYLHGNKASMTRSSQPMVGLKQARSVQDEKLVEAIIASSEQDGVAPRFDNERKNIIIDARPTTNAVVNRAVGAGSENMDHYRRCRKVYLGIDNIHVMRDALNKLVDAIQSDDNVDRGVVARIQKSSKTNWLKHIENIMVGVKTIVEAIDQGRHVVVHCSDGWDRTAQLTSLAQLCLDPYYRTIEGFAVLVEKEWVSFGHQFSLRCGHTGHPERFKVTRAANRRRPKEPLDDDAADSSSSPAAVDNSDAESSVENSAVGTENGGAEAGSGFDFVQTTSSMFGRFATRAFKTVQSRVSSAIQAASDNLDDAAMDDPDPFYTDYPDLQPNYVPPRSSSLSDGEAKSTGGFRLVRSKHDHETSPVFHQFLDCVFQLCVQHPTMFEFNERFLLDLFYHLYSAQFGSFLGNNARERADGDFYAKSHSIWSWVGQKMNETDEEGSDGVYRNDLYNEDTAGEERTKVILPDTAYIQYWSALFSCHDPALADREETTTAIATETTATATTFREEAEDEESAKAAETAAKEEKQGAEAAET</sequence>
<proteinExistence type="predicted"/>
<dbReference type="Proteomes" id="UP001150603">
    <property type="component" value="Unassembled WGS sequence"/>
</dbReference>
<comment type="caution">
    <text evidence="1">The sequence shown here is derived from an EMBL/GenBank/DDBJ whole genome shotgun (WGS) entry which is preliminary data.</text>
</comment>
<protein>
    <submittedName>
        <fullName evidence="1">Phosphatidylinositol-3-phosphatase ymr1</fullName>
    </submittedName>
</protein>
<dbReference type="EMBL" id="JANBPW010003193">
    <property type="protein sequence ID" value="KAJ1938379.1"/>
    <property type="molecule type" value="Genomic_DNA"/>
</dbReference>
<reference evidence="1" key="1">
    <citation type="submission" date="2022-07" db="EMBL/GenBank/DDBJ databases">
        <title>Phylogenomic reconstructions and comparative analyses of Kickxellomycotina fungi.</title>
        <authorList>
            <person name="Reynolds N.K."/>
            <person name="Stajich J.E."/>
            <person name="Barry K."/>
            <person name="Grigoriev I.V."/>
            <person name="Crous P."/>
            <person name="Smith M.E."/>
        </authorList>
    </citation>
    <scope>NUCLEOTIDE SEQUENCE</scope>
    <source>
        <strain evidence="1">NRRL 5244</strain>
    </source>
</reference>